<dbReference type="NCBIfam" id="TIGR01182">
    <property type="entry name" value="eda"/>
    <property type="match status" value="1"/>
</dbReference>
<dbReference type="EMBL" id="AZGN01000001">
    <property type="protein sequence ID" value="KRM34744.1"/>
    <property type="molecule type" value="Genomic_DNA"/>
</dbReference>
<comment type="pathway">
    <text evidence="1">Carbohydrate acid metabolism.</text>
</comment>
<keyword evidence="5" id="KW-0119">Carbohydrate metabolism</keyword>
<dbReference type="InterPro" id="IPR000887">
    <property type="entry name" value="Aldlse_KDPG_KHG"/>
</dbReference>
<protein>
    <submittedName>
        <fullName evidence="6">2-dehydro-3-deoxyphosphogluconate aldolase</fullName>
    </submittedName>
</protein>
<evidence type="ECO:0000256" key="2">
    <source>
        <dbReference type="ARBA" id="ARBA00006906"/>
    </source>
</evidence>
<sequence>MLSKFRSLQKVERAGVVAVIRGYSQENSYKTAKACIAGGVTAIELAFTSPNTDITIKQLSKEYENTNVVIGAGTVLDSATARIAIIAGAQFIVSPSFNKETAKTCNLYDIPYIPGCFSPTEVQQALTYGADVIKIFPSSIVGQKIISEIHGPFPYVNVMPSGGVSLENINKWFENGAYVVGVGGSLVGPGLKDDYIQVKHNAEAFHAKLQRIESNVVYAS</sequence>
<reference evidence="6 7" key="1">
    <citation type="journal article" date="2015" name="Genome Announc.">
        <title>Expanding the biotechnology potential of lactobacilli through comparative genomics of 213 strains and associated genera.</title>
        <authorList>
            <person name="Sun Z."/>
            <person name="Harris H.M."/>
            <person name="McCann A."/>
            <person name="Guo C."/>
            <person name="Argimon S."/>
            <person name="Zhang W."/>
            <person name="Yang X."/>
            <person name="Jeffery I.B."/>
            <person name="Cooney J.C."/>
            <person name="Kagawa T.F."/>
            <person name="Liu W."/>
            <person name="Song Y."/>
            <person name="Salvetti E."/>
            <person name="Wrobel A."/>
            <person name="Rasinkangas P."/>
            <person name="Parkhill J."/>
            <person name="Rea M.C."/>
            <person name="O'Sullivan O."/>
            <person name="Ritari J."/>
            <person name="Douillard F.P."/>
            <person name="Paul Ross R."/>
            <person name="Yang R."/>
            <person name="Briner A.E."/>
            <person name="Felis G.E."/>
            <person name="de Vos W.M."/>
            <person name="Barrangou R."/>
            <person name="Klaenhammer T.R."/>
            <person name="Caufield P.W."/>
            <person name="Cui Y."/>
            <person name="Zhang H."/>
            <person name="O'Toole P.W."/>
        </authorList>
    </citation>
    <scope>NUCLEOTIDE SEQUENCE [LARGE SCALE GENOMIC DNA]</scope>
    <source>
        <strain evidence="6 7">DSM 6629</strain>
    </source>
</reference>
<dbReference type="Gene3D" id="3.20.20.70">
    <property type="entry name" value="Aldolase class I"/>
    <property type="match status" value="1"/>
</dbReference>
<keyword evidence="7" id="KW-1185">Reference proteome</keyword>
<accession>A0ABR5PUA8</accession>
<gene>
    <name evidence="6" type="ORF">FC44_GL000789</name>
</gene>
<evidence type="ECO:0000256" key="1">
    <source>
        <dbReference type="ARBA" id="ARBA00004761"/>
    </source>
</evidence>
<organism evidence="6 7">
    <name type="scientific">Lactobacillus intestinalis DSM 6629</name>
    <dbReference type="NCBI Taxonomy" id="1423761"/>
    <lineage>
        <taxon>Bacteria</taxon>
        <taxon>Bacillati</taxon>
        <taxon>Bacillota</taxon>
        <taxon>Bacilli</taxon>
        <taxon>Lactobacillales</taxon>
        <taxon>Lactobacillaceae</taxon>
        <taxon>Lactobacillus</taxon>
    </lineage>
</organism>
<keyword evidence="4" id="KW-0456">Lyase</keyword>
<dbReference type="Pfam" id="PF01081">
    <property type="entry name" value="Aldolase"/>
    <property type="match status" value="1"/>
</dbReference>
<dbReference type="PANTHER" id="PTHR30246:SF1">
    <property type="entry name" value="2-DEHYDRO-3-DEOXY-6-PHOSPHOGALACTONATE ALDOLASE-RELATED"/>
    <property type="match status" value="1"/>
</dbReference>
<comment type="caution">
    <text evidence="6">The sequence shown here is derived from an EMBL/GenBank/DDBJ whole genome shotgun (WGS) entry which is preliminary data.</text>
</comment>
<evidence type="ECO:0000313" key="7">
    <source>
        <dbReference type="Proteomes" id="UP000051735"/>
    </source>
</evidence>
<dbReference type="CDD" id="cd00452">
    <property type="entry name" value="KDPG_aldolase"/>
    <property type="match status" value="1"/>
</dbReference>
<dbReference type="SUPFAM" id="SSF51569">
    <property type="entry name" value="Aldolase"/>
    <property type="match status" value="1"/>
</dbReference>
<dbReference type="Proteomes" id="UP000051735">
    <property type="component" value="Unassembled WGS sequence"/>
</dbReference>
<proteinExistence type="inferred from homology"/>
<dbReference type="InterPro" id="IPR013785">
    <property type="entry name" value="Aldolase_TIM"/>
</dbReference>
<evidence type="ECO:0000313" key="6">
    <source>
        <dbReference type="EMBL" id="KRM34744.1"/>
    </source>
</evidence>
<name>A0ABR5PUA8_9LACO</name>
<evidence type="ECO:0000256" key="5">
    <source>
        <dbReference type="ARBA" id="ARBA00023277"/>
    </source>
</evidence>
<evidence type="ECO:0000256" key="3">
    <source>
        <dbReference type="ARBA" id="ARBA00011233"/>
    </source>
</evidence>
<dbReference type="NCBIfam" id="NF005119">
    <property type="entry name" value="PRK06552.1"/>
    <property type="match status" value="1"/>
</dbReference>
<dbReference type="PANTHER" id="PTHR30246">
    <property type="entry name" value="2-KETO-3-DEOXY-6-PHOSPHOGLUCONATE ALDOLASE"/>
    <property type="match status" value="1"/>
</dbReference>
<comment type="subunit">
    <text evidence="3">Homotrimer.</text>
</comment>
<evidence type="ECO:0000256" key="4">
    <source>
        <dbReference type="ARBA" id="ARBA00023239"/>
    </source>
</evidence>
<comment type="similarity">
    <text evidence="2">Belongs to the KHG/KDPG aldolase family.</text>
</comment>